<sequence>MNERKLVVIDGHSLLYRAYHALPPLTSKKGQPVGAVYGFVNMLFTILDQLSPTHVAVAWDSPGPTFRHEMFEEYKGTRAATPEDFGPQKELTTQIVDAFGIVQIGVEGFEADDIIGSIATKGAAEGFTIIIATGDMDALQLVGEHVSVFAPVKGFSQTTLYEPNQVVEKFNGLTPAQIIDYKALRGDPSDNIPGVKGIGEKSAIELLLEYGTIEKVYENIDSVTPKFQQKLRDGRESAFLSKRLATIKTDMTLPVSINETEYGGFDPDALRKVFATYEFYSLAKKLPISNTSEPTGGTLFDVSSMKDAERVSSEEFDVKIAAHLLYGWVGGEVDLDVLAFKLLSTTTPVEDQMTSSDKNNVESALALVLRPEFEKSEHAQLKKLFHEVEMPLRKILLSMQSEGIRVDRQLLLELTQEYRYKIAENEKRAYDAVGYEFNLNSPKQLEEVLFDQLQLPVIKRTKTQRSTNESVLSKLSTMHPVVNYILSYRTSHKILSTYLEPLAQMLDRNDRVHTTFNQTKTASGRLSSENPNMQNIPADADLGIRKLFIPRDGNVFVVADYSQIELRILAHVTNDQGLITSFTHGQDIHSATAARIFGCLLTEVTPRQRQVGKTINFALLYGMTPYGLSEQLDIDTKEAKKYIDSFFSSYPGVVAWKDAHVKNAQALGYVETLYGRKRYLPGLSSRNNIQRSANERIAINHPIQGTQADIIKKAMVTISEKLNGKAQMLLQVHDELVCETSRNDAQEISRIMTEVMQSVVSLCVPLKVEAKIGVNWAECK</sequence>
<dbReference type="EC" id="2.7.7.7" evidence="2"/>
<dbReference type="SMART" id="SM00475">
    <property type="entry name" value="53EXOc"/>
    <property type="match status" value="1"/>
</dbReference>
<keyword evidence="4" id="KW-0548">Nucleotidyltransferase</keyword>
<dbReference type="SMART" id="SM00482">
    <property type="entry name" value="POLAc"/>
    <property type="match status" value="1"/>
</dbReference>
<keyword evidence="12" id="KW-0234">DNA repair</keyword>
<evidence type="ECO:0000256" key="5">
    <source>
        <dbReference type="ARBA" id="ARBA00022705"/>
    </source>
</evidence>
<evidence type="ECO:0000256" key="3">
    <source>
        <dbReference type="ARBA" id="ARBA00022679"/>
    </source>
</evidence>
<evidence type="ECO:0000256" key="11">
    <source>
        <dbReference type="ARBA" id="ARBA00023125"/>
    </source>
</evidence>
<dbReference type="GO" id="GO:0006261">
    <property type="term" value="P:DNA-templated DNA replication"/>
    <property type="evidence" value="ECO:0007669"/>
    <property type="project" value="InterPro"/>
</dbReference>
<accession>A0A2M7TI38</accession>
<feature type="domain" description="5'-3' exonuclease" evidence="14">
    <location>
        <begin position="4"/>
        <end position="263"/>
    </location>
</feature>
<dbReference type="Gene3D" id="1.20.1060.10">
    <property type="entry name" value="Taq DNA Polymerase, Chain T, domain 4"/>
    <property type="match status" value="1"/>
</dbReference>
<evidence type="ECO:0000256" key="1">
    <source>
        <dbReference type="ARBA" id="ARBA00007705"/>
    </source>
</evidence>
<keyword evidence="3" id="KW-0808">Transferase</keyword>
<evidence type="ECO:0000313" key="16">
    <source>
        <dbReference type="EMBL" id="PIZ46017.1"/>
    </source>
</evidence>
<dbReference type="Gene3D" id="1.10.150.20">
    <property type="entry name" value="5' to 3' exonuclease, C-terminal subdomain"/>
    <property type="match status" value="2"/>
</dbReference>
<dbReference type="InterPro" id="IPR043502">
    <property type="entry name" value="DNA/RNA_pol_sf"/>
</dbReference>
<dbReference type="EMBL" id="PFNL01000115">
    <property type="protein sequence ID" value="PIZ46017.1"/>
    <property type="molecule type" value="Genomic_DNA"/>
</dbReference>
<evidence type="ECO:0000256" key="6">
    <source>
        <dbReference type="ARBA" id="ARBA00022722"/>
    </source>
</evidence>
<dbReference type="PANTHER" id="PTHR10133:SF27">
    <property type="entry name" value="DNA POLYMERASE NU"/>
    <property type="match status" value="1"/>
</dbReference>
<protein>
    <recommendedName>
        <fullName evidence="2">DNA-directed DNA polymerase</fullName>
        <ecNumber evidence="2">2.7.7.7</ecNumber>
    </recommendedName>
</protein>
<evidence type="ECO:0000256" key="9">
    <source>
        <dbReference type="ARBA" id="ARBA00022839"/>
    </source>
</evidence>
<dbReference type="AlphaFoldDB" id="A0A2M7TI38"/>
<dbReference type="InterPro" id="IPR002421">
    <property type="entry name" value="5-3_exonuclease"/>
</dbReference>
<dbReference type="GO" id="GO:0003677">
    <property type="term" value="F:DNA binding"/>
    <property type="evidence" value="ECO:0007669"/>
    <property type="project" value="UniProtKB-KW"/>
</dbReference>
<dbReference type="Pfam" id="PF02739">
    <property type="entry name" value="5_3_exonuc_N"/>
    <property type="match status" value="1"/>
</dbReference>
<dbReference type="SUPFAM" id="SSF47807">
    <property type="entry name" value="5' to 3' exonuclease, C-terminal subdomain"/>
    <property type="match status" value="1"/>
</dbReference>
<dbReference type="PRINTS" id="PR00868">
    <property type="entry name" value="DNAPOLI"/>
</dbReference>
<dbReference type="InterPro" id="IPR029060">
    <property type="entry name" value="PIN-like_dom_sf"/>
</dbReference>
<evidence type="ECO:0000256" key="2">
    <source>
        <dbReference type="ARBA" id="ARBA00012417"/>
    </source>
</evidence>
<dbReference type="Pfam" id="PF01367">
    <property type="entry name" value="5_3_exonuc"/>
    <property type="match status" value="1"/>
</dbReference>
<dbReference type="GO" id="GO:0003887">
    <property type="term" value="F:DNA-directed DNA polymerase activity"/>
    <property type="evidence" value="ECO:0007669"/>
    <property type="project" value="UniProtKB-KW"/>
</dbReference>
<dbReference type="PANTHER" id="PTHR10133">
    <property type="entry name" value="DNA POLYMERASE I"/>
    <property type="match status" value="1"/>
</dbReference>
<dbReference type="CDD" id="cd09898">
    <property type="entry name" value="H3TH_53EXO"/>
    <property type="match status" value="1"/>
</dbReference>
<keyword evidence="6" id="KW-0540">Nuclease</keyword>
<reference evidence="17" key="1">
    <citation type="submission" date="2017-09" db="EMBL/GenBank/DDBJ databases">
        <title>Depth-based differentiation of microbial function through sediment-hosted aquifers and enrichment of novel symbionts in the deep terrestrial subsurface.</title>
        <authorList>
            <person name="Probst A.J."/>
            <person name="Ladd B."/>
            <person name="Jarett J.K."/>
            <person name="Geller-Mcgrath D.E."/>
            <person name="Sieber C.M.K."/>
            <person name="Emerson J.B."/>
            <person name="Anantharaman K."/>
            <person name="Thomas B.C."/>
            <person name="Malmstrom R."/>
            <person name="Stieglmeier M."/>
            <person name="Klingl A."/>
            <person name="Woyke T."/>
            <person name="Ryan C.M."/>
            <person name="Banfield J.F."/>
        </authorList>
    </citation>
    <scope>NUCLEOTIDE SEQUENCE [LARGE SCALE GENOMIC DNA]</scope>
</reference>
<evidence type="ECO:0000256" key="7">
    <source>
        <dbReference type="ARBA" id="ARBA00022763"/>
    </source>
</evidence>
<dbReference type="CDD" id="cd09859">
    <property type="entry name" value="PIN_53EXO"/>
    <property type="match status" value="1"/>
</dbReference>
<organism evidence="16 17">
    <name type="scientific">candidate division WWE3 bacterium CG_4_10_14_0_2_um_filter_41_14</name>
    <dbReference type="NCBI Taxonomy" id="1975072"/>
    <lineage>
        <taxon>Bacteria</taxon>
        <taxon>Katanobacteria</taxon>
    </lineage>
</organism>
<keyword evidence="8" id="KW-0378">Hydrolase</keyword>
<keyword evidence="10" id="KW-0239">DNA-directed DNA polymerase</keyword>
<evidence type="ECO:0000259" key="14">
    <source>
        <dbReference type="SMART" id="SM00475"/>
    </source>
</evidence>
<evidence type="ECO:0000313" key="17">
    <source>
        <dbReference type="Proteomes" id="UP000228920"/>
    </source>
</evidence>
<keyword evidence="5" id="KW-0235">DNA replication</keyword>
<dbReference type="FunFam" id="1.20.1060.10:FF:000001">
    <property type="entry name" value="DNA polymerase I"/>
    <property type="match status" value="1"/>
</dbReference>
<name>A0A2M7TI38_UNCKA</name>
<dbReference type="Pfam" id="PF00476">
    <property type="entry name" value="DNA_pol_A"/>
    <property type="match status" value="1"/>
</dbReference>
<dbReference type="GO" id="GO:0006302">
    <property type="term" value="P:double-strand break repair"/>
    <property type="evidence" value="ECO:0007669"/>
    <property type="project" value="TreeGrafter"/>
</dbReference>
<dbReference type="Gene3D" id="3.40.50.1010">
    <property type="entry name" value="5'-nuclease"/>
    <property type="match status" value="1"/>
</dbReference>
<dbReference type="Proteomes" id="UP000228920">
    <property type="component" value="Unassembled WGS sequence"/>
</dbReference>
<dbReference type="FunFam" id="3.40.50.1010:FF:000001">
    <property type="entry name" value="DNA polymerase I"/>
    <property type="match status" value="1"/>
</dbReference>
<keyword evidence="7" id="KW-0227">DNA damage</keyword>
<evidence type="ECO:0000256" key="10">
    <source>
        <dbReference type="ARBA" id="ARBA00022932"/>
    </source>
</evidence>
<dbReference type="SMART" id="SM00279">
    <property type="entry name" value="HhH2"/>
    <property type="match status" value="1"/>
</dbReference>
<dbReference type="InterPro" id="IPR020046">
    <property type="entry name" value="5-3_exonucl_a-hlix_arch_N"/>
</dbReference>
<dbReference type="InterPro" id="IPR036279">
    <property type="entry name" value="5-3_exonuclease_C_sf"/>
</dbReference>
<dbReference type="SUPFAM" id="SSF56672">
    <property type="entry name" value="DNA/RNA polymerases"/>
    <property type="match status" value="1"/>
</dbReference>
<dbReference type="GO" id="GO:0008409">
    <property type="term" value="F:5'-3' exonuclease activity"/>
    <property type="evidence" value="ECO:0007669"/>
    <property type="project" value="InterPro"/>
</dbReference>
<comment type="similarity">
    <text evidence="1">Belongs to the DNA polymerase type-A family.</text>
</comment>
<dbReference type="InterPro" id="IPR002298">
    <property type="entry name" value="DNA_polymerase_A"/>
</dbReference>
<evidence type="ECO:0000256" key="4">
    <source>
        <dbReference type="ARBA" id="ARBA00022695"/>
    </source>
</evidence>
<dbReference type="InterPro" id="IPR001098">
    <property type="entry name" value="DNA-dir_DNA_pol_A_palm_dom"/>
</dbReference>
<dbReference type="FunFam" id="1.10.150.20:FF:000003">
    <property type="entry name" value="DNA polymerase I"/>
    <property type="match status" value="1"/>
</dbReference>
<comment type="caution">
    <text evidence="16">The sequence shown here is derived from an EMBL/GenBank/DDBJ whole genome shotgun (WGS) entry which is preliminary data.</text>
</comment>
<dbReference type="SUPFAM" id="SSF88723">
    <property type="entry name" value="PIN domain-like"/>
    <property type="match status" value="1"/>
</dbReference>
<evidence type="ECO:0000256" key="12">
    <source>
        <dbReference type="ARBA" id="ARBA00023204"/>
    </source>
</evidence>
<dbReference type="InterPro" id="IPR020045">
    <property type="entry name" value="DNA_polI_H3TH"/>
</dbReference>
<dbReference type="CDD" id="cd08637">
    <property type="entry name" value="DNA_pol_A_pol_I_C"/>
    <property type="match status" value="1"/>
</dbReference>
<dbReference type="FunFam" id="1.10.150.20:FF:000002">
    <property type="entry name" value="DNA polymerase I"/>
    <property type="match status" value="1"/>
</dbReference>
<evidence type="ECO:0000256" key="13">
    <source>
        <dbReference type="ARBA" id="ARBA00049244"/>
    </source>
</evidence>
<gene>
    <name evidence="16" type="ORF">COY32_04155</name>
</gene>
<proteinExistence type="inferred from homology"/>
<comment type="catalytic activity">
    <reaction evidence="13">
        <text>DNA(n) + a 2'-deoxyribonucleoside 5'-triphosphate = DNA(n+1) + diphosphate</text>
        <dbReference type="Rhea" id="RHEA:22508"/>
        <dbReference type="Rhea" id="RHEA-COMP:17339"/>
        <dbReference type="Rhea" id="RHEA-COMP:17340"/>
        <dbReference type="ChEBI" id="CHEBI:33019"/>
        <dbReference type="ChEBI" id="CHEBI:61560"/>
        <dbReference type="ChEBI" id="CHEBI:173112"/>
        <dbReference type="EC" id="2.7.7.7"/>
    </reaction>
</comment>
<evidence type="ECO:0000259" key="15">
    <source>
        <dbReference type="SMART" id="SM00482"/>
    </source>
</evidence>
<evidence type="ECO:0000256" key="8">
    <source>
        <dbReference type="ARBA" id="ARBA00022801"/>
    </source>
</evidence>
<dbReference type="InterPro" id="IPR008918">
    <property type="entry name" value="HhH2"/>
</dbReference>
<feature type="domain" description="DNA-directed DNA polymerase family A palm" evidence="15">
    <location>
        <begin position="541"/>
        <end position="744"/>
    </location>
</feature>
<dbReference type="Gene3D" id="3.30.70.370">
    <property type="match status" value="1"/>
</dbReference>
<keyword evidence="11" id="KW-0238">DNA-binding</keyword>
<keyword evidence="9" id="KW-0269">Exonuclease</keyword>